<accession>A0A067KMM6</accession>
<proteinExistence type="inferred from homology"/>
<dbReference type="GO" id="GO:0016020">
    <property type="term" value="C:membrane"/>
    <property type="evidence" value="ECO:0007669"/>
    <property type="project" value="UniProtKB-SubCell"/>
</dbReference>
<dbReference type="GO" id="GO:0020037">
    <property type="term" value="F:heme binding"/>
    <property type="evidence" value="ECO:0007669"/>
    <property type="project" value="InterPro"/>
</dbReference>
<gene>
    <name evidence="11" type="ORF">JCGZ_06831</name>
</gene>
<feature type="transmembrane region" description="Helical" evidence="10">
    <location>
        <begin position="113"/>
        <end position="132"/>
    </location>
</feature>
<keyword evidence="9 10" id="KW-0472">Membrane</keyword>
<keyword evidence="10" id="KW-0812">Transmembrane</keyword>
<evidence type="ECO:0000256" key="2">
    <source>
        <dbReference type="ARBA" id="ARBA00004370"/>
    </source>
</evidence>
<evidence type="ECO:0000256" key="7">
    <source>
        <dbReference type="ARBA" id="ARBA00023004"/>
    </source>
</evidence>
<dbReference type="GO" id="GO:0005506">
    <property type="term" value="F:iron ion binding"/>
    <property type="evidence" value="ECO:0007669"/>
    <property type="project" value="InterPro"/>
</dbReference>
<evidence type="ECO:0008006" key="13">
    <source>
        <dbReference type="Google" id="ProtNLM"/>
    </source>
</evidence>
<dbReference type="AlphaFoldDB" id="A0A067KMM6"/>
<dbReference type="Proteomes" id="UP000027138">
    <property type="component" value="Unassembled WGS sequence"/>
</dbReference>
<evidence type="ECO:0000313" key="11">
    <source>
        <dbReference type="EMBL" id="KDP37377.1"/>
    </source>
</evidence>
<dbReference type="GO" id="GO:0004497">
    <property type="term" value="F:monooxygenase activity"/>
    <property type="evidence" value="ECO:0007669"/>
    <property type="project" value="UniProtKB-KW"/>
</dbReference>
<evidence type="ECO:0000256" key="4">
    <source>
        <dbReference type="ARBA" id="ARBA00022617"/>
    </source>
</evidence>
<keyword evidence="6" id="KW-0560">Oxidoreductase</keyword>
<dbReference type="PANTHER" id="PTHR47943:SF8">
    <property type="entry name" value="CYTOCHROME P450"/>
    <property type="match status" value="1"/>
</dbReference>
<evidence type="ECO:0000256" key="1">
    <source>
        <dbReference type="ARBA" id="ARBA00001971"/>
    </source>
</evidence>
<evidence type="ECO:0000256" key="6">
    <source>
        <dbReference type="ARBA" id="ARBA00023002"/>
    </source>
</evidence>
<dbReference type="Pfam" id="PF00067">
    <property type="entry name" value="p450"/>
    <property type="match status" value="2"/>
</dbReference>
<evidence type="ECO:0000256" key="9">
    <source>
        <dbReference type="ARBA" id="ARBA00023136"/>
    </source>
</evidence>
<dbReference type="OrthoDB" id="1103324at2759"/>
<name>A0A067KMM6_JATCU</name>
<organism evidence="11 12">
    <name type="scientific">Jatropha curcas</name>
    <name type="common">Barbados nut</name>
    <dbReference type="NCBI Taxonomy" id="180498"/>
    <lineage>
        <taxon>Eukaryota</taxon>
        <taxon>Viridiplantae</taxon>
        <taxon>Streptophyta</taxon>
        <taxon>Embryophyta</taxon>
        <taxon>Tracheophyta</taxon>
        <taxon>Spermatophyta</taxon>
        <taxon>Magnoliopsida</taxon>
        <taxon>eudicotyledons</taxon>
        <taxon>Gunneridae</taxon>
        <taxon>Pentapetalae</taxon>
        <taxon>rosids</taxon>
        <taxon>fabids</taxon>
        <taxon>Malpighiales</taxon>
        <taxon>Euphorbiaceae</taxon>
        <taxon>Crotonoideae</taxon>
        <taxon>Jatropheae</taxon>
        <taxon>Jatropha</taxon>
    </lineage>
</organism>
<keyword evidence="5" id="KW-0479">Metal-binding</keyword>
<reference evidence="11 12" key="1">
    <citation type="journal article" date="2014" name="PLoS ONE">
        <title>Global Analysis of Gene Expression Profiles in Physic Nut (Jatropha curcas L.) Seedlings Exposed to Salt Stress.</title>
        <authorList>
            <person name="Zhang L."/>
            <person name="Zhang C."/>
            <person name="Wu P."/>
            <person name="Chen Y."/>
            <person name="Li M."/>
            <person name="Jiang H."/>
            <person name="Wu G."/>
        </authorList>
    </citation>
    <scope>NUCLEOTIDE SEQUENCE [LARGE SCALE GENOMIC DNA]</scope>
    <source>
        <strain evidence="12">cv. GZQX0401</strain>
        <tissue evidence="11">Young leaves</tissue>
    </source>
</reference>
<keyword evidence="8" id="KW-0503">Monooxygenase</keyword>
<dbReference type="SUPFAM" id="SSF48264">
    <property type="entry name" value="Cytochrome P450"/>
    <property type="match status" value="2"/>
</dbReference>
<sequence length="438" mass="50078">MAAVDYLTCGSGFAFAAYGPYWKFMKKICMKELLGGRMLDQLLPVRREEIRHFLKLMLKKANSGESVDVGPQLLMLSNNVISRMTMSKRCSNNEDEANESSLELSMALGAMSFYYPLFLIWFITAFLVHLFIKSFKPPTQIHAPPSPPALPLISHLHLIGSVLPKSFQELAGRYGPLMEIRLELLGGRMLDQLFPVRREEIRQFLLTILTKANAGESFEVGRQLLRLTNNVISRITMSERCSDNEDEANEVRELVRDVFEVAGKFNLSDYIWFCKNVDLQGFRRRVEKVRQKFDKMMQRIIAEHEEARKINKETGEGDSVKDLLDILLNRSEDENSEMQLTKEKHLGIYPGKWKQSGRCQRAVFPSVAIWKWKTRVPRTSLALQLVQTTLAAIIQCFKWNVDGRNSTVDTEEGPGITLPRANPLICAPVTRLNPFLSF</sequence>
<dbReference type="GO" id="GO:0016705">
    <property type="term" value="F:oxidoreductase activity, acting on paired donors, with incorporation or reduction of molecular oxygen"/>
    <property type="evidence" value="ECO:0007669"/>
    <property type="project" value="InterPro"/>
</dbReference>
<comment type="subcellular location">
    <subcellularLocation>
        <location evidence="2">Membrane</location>
    </subcellularLocation>
</comment>
<protein>
    <recommendedName>
        <fullName evidence="13">Cytochrome P450</fullName>
    </recommendedName>
</protein>
<evidence type="ECO:0000256" key="5">
    <source>
        <dbReference type="ARBA" id="ARBA00022723"/>
    </source>
</evidence>
<dbReference type="PANTHER" id="PTHR47943">
    <property type="entry name" value="CYTOCHROME P450 93A3-LIKE"/>
    <property type="match status" value="1"/>
</dbReference>
<keyword evidence="4" id="KW-0349">Heme</keyword>
<dbReference type="InterPro" id="IPR001128">
    <property type="entry name" value="Cyt_P450"/>
</dbReference>
<keyword evidence="7" id="KW-0408">Iron</keyword>
<comment type="cofactor">
    <cofactor evidence="1">
        <name>heme</name>
        <dbReference type="ChEBI" id="CHEBI:30413"/>
    </cofactor>
</comment>
<keyword evidence="12" id="KW-1185">Reference proteome</keyword>
<dbReference type="EMBL" id="KK914408">
    <property type="protein sequence ID" value="KDP37377.1"/>
    <property type="molecule type" value="Genomic_DNA"/>
</dbReference>
<comment type="similarity">
    <text evidence="3">Belongs to the cytochrome P450 family.</text>
</comment>
<dbReference type="Gene3D" id="1.10.630.10">
    <property type="entry name" value="Cytochrome P450"/>
    <property type="match status" value="2"/>
</dbReference>
<evidence type="ECO:0000256" key="8">
    <source>
        <dbReference type="ARBA" id="ARBA00023033"/>
    </source>
</evidence>
<dbReference type="InterPro" id="IPR036396">
    <property type="entry name" value="Cyt_P450_sf"/>
</dbReference>
<keyword evidence="10" id="KW-1133">Transmembrane helix</keyword>
<evidence type="ECO:0000256" key="10">
    <source>
        <dbReference type="SAM" id="Phobius"/>
    </source>
</evidence>
<evidence type="ECO:0000256" key="3">
    <source>
        <dbReference type="ARBA" id="ARBA00010617"/>
    </source>
</evidence>
<evidence type="ECO:0000313" key="12">
    <source>
        <dbReference type="Proteomes" id="UP000027138"/>
    </source>
</evidence>